<organism evidence="1 2">
    <name type="scientific">Collimonas arenae</name>
    <dbReference type="NCBI Taxonomy" id="279058"/>
    <lineage>
        <taxon>Bacteria</taxon>
        <taxon>Pseudomonadati</taxon>
        <taxon>Pseudomonadota</taxon>
        <taxon>Betaproteobacteria</taxon>
        <taxon>Burkholderiales</taxon>
        <taxon>Oxalobacteraceae</taxon>
        <taxon>Collimonas</taxon>
    </lineage>
</organism>
<dbReference type="AlphaFoldDB" id="A0A0A1F937"/>
<gene>
    <name evidence="1" type="ORF">LT85_1102</name>
</gene>
<proteinExistence type="predicted"/>
<evidence type="ECO:0000313" key="2">
    <source>
        <dbReference type="Proteomes" id="UP000030302"/>
    </source>
</evidence>
<evidence type="ECO:0000313" key="1">
    <source>
        <dbReference type="EMBL" id="AIY40260.1"/>
    </source>
</evidence>
<protein>
    <submittedName>
        <fullName evidence="1">Uncharacterized protein</fullName>
    </submittedName>
</protein>
<dbReference type="Proteomes" id="UP000030302">
    <property type="component" value="Chromosome"/>
</dbReference>
<dbReference type="EMBL" id="CP009962">
    <property type="protein sequence ID" value="AIY40260.1"/>
    <property type="molecule type" value="Genomic_DNA"/>
</dbReference>
<keyword evidence="2" id="KW-1185">Reference proteome</keyword>
<dbReference type="HOGENOM" id="CLU_3287847_0_0_4"/>
<reference evidence="2" key="1">
    <citation type="journal article" date="2014" name="Soil Biol. Biochem.">
        <title>Structure and function of bacterial communities in ageing soils: Insights from the Mendocino ecological staircase.</title>
        <authorList>
            <person name="Uroz S."/>
            <person name="Tech J.J."/>
            <person name="Sawaya N.A."/>
            <person name="Frey-Klett P."/>
            <person name="Leveau J.H.J."/>
        </authorList>
    </citation>
    <scope>NUCLEOTIDE SEQUENCE [LARGE SCALE GENOMIC DNA]</scope>
    <source>
        <strain evidence="2">Cal35</strain>
    </source>
</reference>
<accession>A0A0A1F937</accession>
<name>A0A0A1F937_9BURK</name>
<dbReference type="KEGG" id="care:LT85_1102"/>
<sequence length="40" mass="4373">MAALPVVFLVGGRLENRPSPDLLSPMIFDETEVRSMVITA</sequence>
<dbReference type="STRING" id="279058.LT85_1102"/>